<gene>
    <name evidence="5" type="ORF">K0U00_15260</name>
</gene>
<dbReference type="Pfam" id="PF00753">
    <property type="entry name" value="Lactamase_B"/>
    <property type="match status" value="1"/>
</dbReference>
<evidence type="ECO:0000256" key="2">
    <source>
        <dbReference type="ARBA" id="ARBA00034301"/>
    </source>
</evidence>
<feature type="non-terminal residue" evidence="5">
    <location>
        <position position="1"/>
    </location>
</feature>
<dbReference type="InterPro" id="IPR001279">
    <property type="entry name" value="Metallo-B-lactamas"/>
</dbReference>
<dbReference type="Gene3D" id="3.60.15.10">
    <property type="entry name" value="Ribonuclease Z/Hydroxyacylglutathione hydrolase-like"/>
    <property type="match status" value="1"/>
</dbReference>
<comment type="catalytic activity">
    <reaction evidence="3">
        <text>3',5'-cyclic UMP + H2O = UMP + H(+)</text>
        <dbReference type="Rhea" id="RHEA:70575"/>
        <dbReference type="ChEBI" id="CHEBI:15377"/>
        <dbReference type="ChEBI" id="CHEBI:15378"/>
        <dbReference type="ChEBI" id="CHEBI:57865"/>
        <dbReference type="ChEBI" id="CHEBI:184387"/>
    </reaction>
    <physiologicalReaction direction="left-to-right" evidence="3">
        <dbReference type="Rhea" id="RHEA:70576"/>
    </physiologicalReaction>
</comment>
<dbReference type="InterPro" id="IPR036866">
    <property type="entry name" value="RibonucZ/Hydroxyglut_hydro"/>
</dbReference>
<evidence type="ECO:0000256" key="3">
    <source>
        <dbReference type="ARBA" id="ARBA00048505"/>
    </source>
</evidence>
<evidence type="ECO:0000259" key="4">
    <source>
        <dbReference type="Pfam" id="PF00753"/>
    </source>
</evidence>
<evidence type="ECO:0000256" key="1">
    <source>
        <dbReference type="ARBA" id="ARBA00034221"/>
    </source>
</evidence>
<dbReference type="Proteomes" id="UP001519887">
    <property type="component" value="Unassembled WGS sequence"/>
</dbReference>
<comment type="catalytic activity">
    <reaction evidence="1">
        <text>3',5'-cyclic CMP + H2O = CMP + H(+)</text>
        <dbReference type="Rhea" id="RHEA:72675"/>
        <dbReference type="ChEBI" id="CHEBI:15377"/>
        <dbReference type="ChEBI" id="CHEBI:15378"/>
        <dbReference type="ChEBI" id="CHEBI:58003"/>
        <dbReference type="ChEBI" id="CHEBI:60377"/>
    </reaction>
    <physiologicalReaction direction="left-to-right" evidence="1">
        <dbReference type="Rhea" id="RHEA:72676"/>
    </physiologicalReaction>
</comment>
<evidence type="ECO:0000313" key="6">
    <source>
        <dbReference type="Proteomes" id="UP001519887"/>
    </source>
</evidence>
<organism evidence="5 6">
    <name type="scientific">Paenibacillus sepulcri</name>
    <dbReference type="NCBI Taxonomy" id="359917"/>
    <lineage>
        <taxon>Bacteria</taxon>
        <taxon>Bacillati</taxon>
        <taxon>Bacillota</taxon>
        <taxon>Bacilli</taxon>
        <taxon>Bacillales</taxon>
        <taxon>Paenibacillaceae</taxon>
        <taxon>Paenibacillus</taxon>
    </lineage>
</organism>
<dbReference type="InterPro" id="IPR052159">
    <property type="entry name" value="Competence_DNA_uptake"/>
</dbReference>
<reference evidence="5 6" key="1">
    <citation type="submission" date="2021-07" db="EMBL/GenBank/DDBJ databases">
        <title>Paenibacillus radiodurans sp. nov., isolated from the southeastern edge of Tengger Desert.</title>
        <authorList>
            <person name="Zhang G."/>
        </authorList>
    </citation>
    <scope>NUCLEOTIDE SEQUENCE [LARGE SCALE GENOMIC DNA]</scope>
    <source>
        <strain evidence="5 6">CCM 7311</strain>
    </source>
</reference>
<dbReference type="EMBL" id="JAHZIK010000354">
    <property type="protein sequence ID" value="MBW7455383.1"/>
    <property type="molecule type" value="Genomic_DNA"/>
</dbReference>
<sequence length="255" mass="27690">LVPLLQKRGVQQIDLLVMTHLDSDHIKGLRAVIDNIPVKGMLWNGTFKRSDDAVSMLGAAVDKGIPMYRSEAGQSWVIDDGATISLIGGNRDSESDTIPLVEEQNGQSVAMIVELYGRSFLLTGDADAAEERAILSRISESGGALLEQPASAAIGEHEENQAINKTKSNVIDVMKVSHHGSKTSSTPEWLAYWQPHTAVISVGRNNTYGHPNGEVMERLTAAGADVKRTDLNGEIEYRITADSQLFARQMLAGWP</sequence>
<evidence type="ECO:0000313" key="5">
    <source>
        <dbReference type="EMBL" id="MBW7455383.1"/>
    </source>
</evidence>
<dbReference type="PANTHER" id="PTHR30619:SF1">
    <property type="entry name" value="RECOMBINATION PROTEIN 2"/>
    <property type="match status" value="1"/>
</dbReference>
<accession>A0ABS7C3A6</accession>
<comment type="caution">
    <text evidence="5">The sequence shown here is derived from an EMBL/GenBank/DDBJ whole genome shotgun (WGS) entry which is preliminary data.</text>
</comment>
<proteinExistence type="predicted"/>
<protein>
    <submittedName>
        <fullName evidence="5">MBL fold metallo-hydrolase</fullName>
    </submittedName>
</protein>
<dbReference type="PANTHER" id="PTHR30619">
    <property type="entry name" value="DNA INTERNALIZATION/COMPETENCE PROTEIN COMEC/REC2"/>
    <property type="match status" value="1"/>
</dbReference>
<feature type="domain" description="Metallo-beta-lactamase" evidence="4">
    <location>
        <begin position="6"/>
        <end position="203"/>
    </location>
</feature>
<comment type="function">
    <text evidence="2">Counteracts the endogenous Pycsar antiviral defense system. Phosphodiesterase that enables metal-dependent hydrolysis of host cyclic nucleotide Pycsar defense signals such as cCMP and cUMP.</text>
</comment>
<name>A0ABS7C3A6_9BACL</name>
<dbReference type="SUPFAM" id="SSF56281">
    <property type="entry name" value="Metallo-hydrolase/oxidoreductase"/>
    <property type="match status" value="1"/>
</dbReference>
<keyword evidence="6" id="KW-1185">Reference proteome</keyword>